<dbReference type="PRINTS" id="PR00081">
    <property type="entry name" value="GDHRDH"/>
</dbReference>
<keyword evidence="3" id="KW-0560">Oxidoreductase</keyword>
<dbReference type="InterPro" id="IPR002347">
    <property type="entry name" value="SDR_fam"/>
</dbReference>
<keyword evidence="2" id="KW-0521">NADP</keyword>
<dbReference type="Proteomes" id="UP000559256">
    <property type="component" value="Unassembled WGS sequence"/>
</dbReference>
<evidence type="ECO:0008006" key="6">
    <source>
        <dbReference type="Google" id="ProtNLM"/>
    </source>
</evidence>
<dbReference type="OrthoDB" id="191139at2759"/>
<name>A0A8H5CZH3_9AGAR</name>
<evidence type="ECO:0000313" key="4">
    <source>
        <dbReference type="EMBL" id="KAF5350745.1"/>
    </source>
</evidence>
<proteinExistence type="inferred from homology"/>
<dbReference type="Gene3D" id="3.40.50.720">
    <property type="entry name" value="NAD(P)-binding Rossmann-like Domain"/>
    <property type="match status" value="1"/>
</dbReference>
<evidence type="ECO:0000256" key="3">
    <source>
        <dbReference type="ARBA" id="ARBA00023002"/>
    </source>
</evidence>
<comment type="caution">
    <text evidence="4">The sequence shown here is derived from an EMBL/GenBank/DDBJ whole genome shotgun (WGS) entry which is preliminary data.</text>
</comment>
<keyword evidence="5" id="KW-1185">Reference proteome</keyword>
<protein>
    <recommendedName>
        <fullName evidence="6">NAD(P)-binding protein</fullName>
    </recommendedName>
</protein>
<evidence type="ECO:0000256" key="1">
    <source>
        <dbReference type="ARBA" id="ARBA00006484"/>
    </source>
</evidence>
<dbReference type="Pfam" id="PF00106">
    <property type="entry name" value="adh_short"/>
    <property type="match status" value="1"/>
</dbReference>
<dbReference type="GO" id="GO:0016491">
    <property type="term" value="F:oxidoreductase activity"/>
    <property type="evidence" value="ECO:0007669"/>
    <property type="project" value="UniProtKB-KW"/>
</dbReference>
<sequence length="316" mass="34926">MGSVISSVIDTEFYPPEPKWSTNDIPDLTGKVMIVTGANTGIGKETLKALLEHNAKVYLAARNQAKAEAAIEDIRQKTGKEAIWLKLDLSDLKSVKAAAEEFGRKEKELHVLFNNAGVLGPNIEELTAQGYDLQFGTNVLGHFYFTKLVLPILISTAKNSPDGKVRVVNVSSSGHTHCNKLDFNSFRESPVRKKIGSFPGLYAQSKFGNVLYSNELARRYGDQGIVSTSLNPGNLASDLYTHMPRPMVFLVNVLFLYPVELGALTQLYAGTSPEGANMNGKYLKPWARMGKTSRAAEDTKQSEELWKWLEEQVKDV</sequence>
<dbReference type="InterPro" id="IPR036291">
    <property type="entry name" value="NAD(P)-bd_dom_sf"/>
</dbReference>
<organism evidence="4 5">
    <name type="scientific">Tetrapyrgos nigripes</name>
    <dbReference type="NCBI Taxonomy" id="182062"/>
    <lineage>
        <taxon>Eukaryota</taxon>
        <taxon>Fungi</taxon>
        <taxon>Dikarya</taxon>
        <taxon>Basidiomycota</taxon>
        <taxon>Agaricomycotina</taxon>
        <taxon>Agaricomycetes</taxon>
        <taxon>Agaricomycetidae</taxon>
        <taxon>Agaricales</taxon>
        <taxon>Marasmiineae</taxon>
        <taxon>Marasmiaceae</taxon>
        <taxon>Tetrapyrgos</taxon>
    </lineage>
</organism>
<accession>A0A8H5CZH3</accession>
<dbReference type="PANTHER" id="PTHR24320">
    <property type="entry name" value="RETINOL DEHYDROGENASE"/>
    <property type="match status" value="1"/>
</dbReference>
<gene>
    <name evidence="4" type="ORF">D9758_010401</name>
</gene>
<dbReference type="SUPFAM" id="SSF51735">
    <property type="entry name" value="NAD(P)-binding Rossmann-fold domains"/>
    <property type="match status" value="1"/>
</dbReference>
<evidence type="ECO:0000313" key="5">
    <source>
        <dbReference type="Proteomes" id="UP000559256"/>
    </source>
</evidence>
<dbReference type="PANTHER" id="PTHR24320:SF236">
    <property type="entry name" value="SHORT-CHAIN DEHYDROGENASE-RELATED"/>
    <property type="match status" value="1"/>
</dbReference>
<dbReference type="AlphaFoldDB" id="A0A8H5CZH3"/>
<reference evidence="4 5" key="1">
    <citation type="journal article" date="2020" name="ISME J.">
        <title>Uncovering the hidden diversity of litter-decomposition mechanisms in mushroom-forming fungi.</title>
        <authorList>
            <person name="Floudas D."/>
            <person name="Bentzer J."/>
            <person name="Ahren D."/>
            <person name="Johansson T."/>
            <person name="Persson P."/>
            <person name="Tunlid A."/>
        </authorList>
    </citation>
    <scope>NUCLEOTIDE SEQUENCE [LARGE SCALE GENOMIC DNA]</scope>
    <source>
        <strain evidence="4 5">CBS 291.85</strain>
    </source>
</reference>
<evidence type="ECO:0000256" key="2">
    <source>
        <dbReference type="ARBA" id="ARBA00022857"/>
    </source>
</evidence>
<dbReference type="EMBL" id="JAACJM010000073">
    <property type="protein sequence ID" value="KAF5350745.1"/>
    <property type="molecule type" value="Genomic_DNA"/>
</dbReference>
<comment type="similarity">
    <text evidence="1">Belongs to the short-chain dehydrogenases/reductases (SDR) family.</text>
</comment>